<gene>
    <name evidence="2" type="ORF">BCON_0133g00290</name>
</gene>
<reference evidence="2 3" key="1">
    <citation type="submission" date="2017-12" db="EMBL/GenBank/DDBJ databases">
        <title>Comparative genomics of Botrytis spp.</title>
        <authorList>
            <person name="Valero-Jimenez C.A."/>
            <person name="Tapia P."/>
            <person name="Veloso J."/>
            <person name="Silva-Moreno E."/>
            <person name="Staats M."/>
            <person name="Valdes J.H."/>
            <person name="Van Kan J.A.L."/>
        </authorList>
    </citation>
    <scope>NUCLEOTIDE SEQUENCE [LARGE SCALE GENOMIC DNA]</scope>
    <source>
        <strain evidence="2 3">MUCL11595</strain>
    </source>
</reference>
<evidence type="ECO:0000313" key="3">
    <source>
        <dbReference type="Proteomes" id="UP000297527"/>
    </source>
</evidence>
<comment type="caution">
    <text evidence="2">The sequence shown here is derived from an EMBL/GenBank/DDBJ whole genome shotgun (WGS) entry which is preliminary data.</text>
</comment>
<evidence type="ECO:0000256" key="1">
    <source>
        <dbReference type="SAM" id="MobiDB-lite"/>
    </source>
</evidence>
<dbReference type="AlphaFoldDB" id="A0A4Z1HVT7"/>
<proteinExistence type="predicted"/>
<keyword evidence="3" id="KW-1185">Reference proteome</keyword>
<name>A0A4Z1HVT7_9HELO</name>
<sequence>MNVEKVTLNIIADAWREKCVMAKYRKQKKQKKSRALAPFDRDKKRRQKYKAPKERGEKRKKS</sequence>
<dbReference type="Proteomes" id="UP000297527">
    <property type="component" value="Unassembled WGS sequence"/>
</dbReference>
<accession>A0A4Z1HVT7</accession>
<dbReference type="EMBL" id="PQXN01000133">
    <property type="protein sequence ID" value="TGO52884.1"/>
    <property type="molecule type" value="Genomic_DNA"/>
</dbReference>
<organism evidence="2 3">
    <name type="scientific">Botryotinia convoluta</name>
    <dbReference type="NCBI Taxonomy" id="54673"/>
    <lineage>
        <taxon>Eukaryota</taxon>
        <taxon>Fungi</taxon>
        <taxon>Dikarya</taxon>
        <taxon>Ascomycota</taxon>
        <taxon>Pezizomycotina</taxon>
        <taxon>Leotiomycetes</taxon>
        <taxon>Helotiales</taxon>
        <taxon>Sclerotiniaceae</taxon>
        <taxon>Botryotinia</taxon>
    </lineage>
</organism>
<evidence type="ECO:0000313" key="2">
    <source>
        <dbReference type="EMBL" id="TGO52884.1"/>
    </source>
</evidence>
<feature type="compositionally biased region" description="Basic residues" evidence="1">
    <location>
        <begin position="24"/>
        <end position="34"/>
    </location>
</feature>
<feature type="compositionally biased region" description="Basic and acidic residues" evidence="1">
    <location>
        <begin position="51"/>
        <end position="62"/>
    </location>
</feature>
<feature type="region of interest" description="Disordered" evidence="1">
    <location>
        <begin position="24"/>
        <end position="62"/>
    </location>
</feature>
<protein>
    <submittedName>
        <fullName evidence="2">Uncharacterized protein</fullName>
    </submittedName>
</protein>